<dbReference type="PROSITE" id="PS51318">
    <property type="entry name" value="TAT"/>
    <property type="match status" value="1"/>
</dbReference>
<sequence length="355" mass="38336">MTRTGDRDITRRTALTTLGAALALGASAPSRAMAAAEDWPAVQAAALKEGKLSFYHNLRPQGVEQLLVEFRKANPGIQTEQIRLGSAPLIERFSTEFNAGRNLADAMLTFPDDAMFAGVDKAGWAAEWTPPELAAFNKDVNHGNKVFAVHTSRNVIIYNKQRVKPSDAPKEWADLWDPKWKGKVAMDPPWRSIAVQGLVAFWVKNGIPDAAQKLKANDVRFFEGSAGVFQAVLRGDVMVATLADLPLEPGLEDGAPIGFVYPKSGTATNSGYVMVSGRAPHPNAGKVFVNWLLSAPGQLVLQEQGGLPVTRPGVTPTKFIPPTSALSNAVDSLTIVSGPEQNKTIDVWRETFGIR</sequence>
<dbReference type="PANTHER" id="PTHR30006">
    <property type="entry name" value="THIAMINE-BINDING PERIPLASMIC PROTEIN-RELATED"/>
    <property type="match status" value="1"/>
</dbReference>
<dbReference type="Pfam" id="PF13343">
    <property type="entry name" value="SBP_bac_6"/>
    <property type="match status" value="1"/>
</dbReference>
<dbReference type="Proteomes" id="UP000183208">
    <property type="component" value="Unassembled WGS sequence"/>
</dbReference>
<reference evidence="3 4" key="1">
    <citation type="submission" date="2016-10" db="EMBL/GenBank/DDBJ databases">
        <authorList>
            <person name="de Groot N.N."/>
        </authorList>
    </citation>
    <scope>NUCLEOTIDE SEQUENCE [LARGE SCALE GENOMIC DNA]</scope>
    <source>
        <strain evidence="3 4">GAS522</strain>
    </source>
</reference>
<keyword evidence="1 2" id="KW-0732">Signal</keyword>
<evidence type="ECO:0000256" key="1">
    <source>
        <dbReference type="ARBA" id="ARBA00022729"/>
    </source>
</evidence>
<protein>
    <submittedName>
        <fullName evidence="3">Iron(III) transport system substrate-binding protein</fullName>
    </submittedName>
</protein>
<feature type="signal peptide" evidence="2">
    <location>
        <begin position="1"/>
        <end position="34"/>
    </location>
</feature>
<dbReference type="SUPFAM" id="SSF53850">
    <property type="entry name" value="Periplasmic binding protein-like II"/>
    <property type="match status" value="1"/>
</dbReference>
<accession>A0A1M7D1I7</accession>
<dbReference type="RefSeq" id="WP_074824990.1">
    <property type="nucleotide sequence ID" value="NZ_FNTI01000001.1"/>
</dbReference>
<evidence type="ECO:0000256" key="2">
    <source>
        <dbReference type="SAM" id="SignalP"/>
    </source>
</evidence>
<dbReference type="Gene3D" id="3.40.190.10">
    <property type="entry name" value="Periplasmic binding protein-like II"/>
    <property type="match status" value="2"/>
</dbReference>
<dbReference type="AlphaFoldDB" id="A0A1M7D1I7"/>
<dbReference type="EMBL" id="FNTI01000001">
    <property type="protein sequence ID" value="SED77723.1"/>
    <property type="molecule type" value="Genomic_DNA"/>
</dbReference>
<gene>
    <name evidence="3" type="ORF">SAMN05444171_5123</name>
</gene>
<evidence type="ECO:0000313" key="4">
    <source>
        <dbReference type="Proteomes" id="UP000183208"/>
    </source>
</evidence>
<proteinExistence type="predicted"/>
<dbReference type="PANTHER" id="PTHR30006:SF25">
    <property type="entry name" value="PHOSPHOGLYCERATE TRANSPORT REGULATORY PROTEIN PGTC"/>
    <property type="match status" value="1"/>
</dbReference>
<organism evidence="3 4">
    <name type="scientific">Bradyrhizobium lablabi</name>
    <dbReference type="NCBI Taxonomy" id="722472"/>
    <lineage>
        <taxon>Bacteria</taxon>
        <taxon>Pseudomonadati</taxon>
        <taxon>Pseudomonadota</taxon>
        <taxon>Alphaproteobacteria</taxon>
        <taxon>Hyphomicrobiales</taxon>
        <taxon>Nitrobacteraceae</taxon>
        <taxon>Bradyrhizobium</taxon>
    </lineage>
</organism>
<feature type="chain" id="PRO_5030031832" evidence="2">
    <location>
        <begin position="35"/>
        <end position="355"/>
    </location>
</feature>
<dbReference type="GO" id="GO:0030288">
    <property type="term" value="C:outer membrane-bounded periplasmic space"/>
    <property type="evidence" value="ECO:0007669"/>
    <property type="project" value="TreeGrafter"/>
</dbReference>
<evidence type="ECO:0000313" key="3">
    <source>
        <dbReference type="EMBL" id="SED77723.1"/>
    </source>
</evidence>
<name>A0A1M7D1I7_9BRAD</name>
<dbReference type="OrthoDB" id="7374867at2"/>
<dbReference type="InterPro" id="IPR006311">
    <property type="entry name" value="TAT_signal"/>
</dbReference>